<dbReference type="PROSITE" id="PS00455">
    <property type="entry name" value="AMP_BINDING"/>
    <property type="match status" value="1"/>
</dbReference>
<evidence type="ECO:0000256" key="4">
    <source>
        <dbReference type="SAM" id="Phobius"/>
    </source>
</evidence>
<dbReference type="EMBL" id="JABSTR010000001">
    <property type="protein sequence ID" value="KAH9361704.1"/>
    <property type="molecule type" value="Genomic_DNA"/>
</dbReference>
<evidence type="ECO:0000259" key="5">
    <source>
        <dbReference type="Pfam" id="PF00501"/>
    </source>
</evidence>
<comment type="caution">
    <text evidence="7">The sequence shown here is derived from an EMBL/GenBank/DDBJ whole genome shotgun (WGS) entry which is preliminary data.</text>
</comment>
<keyword evidence="8" id="KW-1185">Reference proteome</keyword>
<feature type="transmembrane region" description="Helical" evidence="4">
    <location>
        <begin position="418"/>
        <end position="437"/>
    </location>
</feature>
<dbReference type="Pfam" id="PF13193">
    <property type="entry name" value="AMP-binding_C"/>
    <property type="match status" value="1"/>
</dbReference>
<dbReference type="InterPro" id="IPR000873">
    <property type="entry name" value="AMP-dep_synth/lig_dom"/>
</dbReference>
<evidence type="ECO:0000256" key="3">
    <source>
        <dbReference type="SAM" id="MobiDB-lite"/>
    </source>
</evidence>
<dbReference type="InterPro" id="IPR025110">
    <property type="entry name" value="AMP-bd_C"/>
</dbReference>
<keyword evidence="2" id="KW-0576">Peroxisome</keyword>
<sequence>MPRRRKRSGRGKSPGSTLTAADEWRPARDGEATRQQGGCVEPLSEFRGAPFVVNGAPAVQRGPEVTTLQPRGASTSGLENRHFRSPSIPPGHRLPRKEHHGTPTVARHSRLVDVWPHHHARAATRQQPSGSALGSCCVQTVASCLLTSLAPPPRHLFDLDSHAEAKKGEGAASVQGGASSGHMPWGCCYSGVVGPPPKAILGDDLVVRSSNLDLKVPLVSLPEFLEPVCRHYAPKTAFIDAITGASTSFEELWEQTTAMACAFRRRGLTPGAKVCFHCSNHVLFWPAFMGIAMINGVIVMAKASLTHRSAAQQRNRMTNDYEQLWVSGSGDYSTVDELLEEGRSSKDADAARPARTDPRDTPLLVLYSSGTTGLPKGVVSAHFNFVSQMVQCGPDGDQILQYTDVIAQWMPCTHLSGVFFTLVALCQGATVLLLPGFHIETLLSSVQRYQATFLPLLPTFAVIVTQSPLTERTNVSSVRTLGIGGSVTPDVVIRDLQRIFNLETLFHVYGMTEMSGMVSITPLHHIASDSVGYPMPLTEVKVLDLVTGKPLAADKDGEILVRGPQLMLGYLNKPEATDNAIDPDGWYKTGDVGHYDVHGQLYIVDRVKDLIKCMDQQVAPAELEELLMRHELVRQAAVAGVPHRQYGEAPRAFVVLAEEAQGLSPQDVAQQLSELIAELCRLPEDTELAQCGARCPRED</sequence>
<keyword evidence="4" id="KW-0812">Transmembrane</keyword>
<reference evidence="7 8" key="1">
    <citation type="journal article" date="2020" name="Cell">
        <title>Large-Scale Comparative Analyses of Tick Genomes Elucidate Their Genetic Diversity and Vector Capacities.</title>
        <authorList>
            <consortium name="Tick Genome and Microbiome Consortium (TIGMIC)"/>
            <person name="Jia N."/>
            <person name="Wang J."/>
            <person name="Shi W."/>
            <person name="Du L."/>
            <person name="Sun Y."/>
            <person name="Zhan W."/>
            <person name="Jiang J.F."/>
            <person name="Wang Q."/>
            <person name="Zhang B."/>
            <person name="Ji P."/>
            <person name="Bell-Sakyi L."/>
            <person name="Cui X.M."/>
            <person name="Yuan T.T."/>
            <person name="Jiang B.G."/>
            <person name="Yang W.F."/>
            <person name="Lam T.T."/>
            <person name="Chang Q.C."/>
            <person name="Ding S.J."/>
            <person name="Wang X.J."/>
            <person name="Zhu J.G."/>
            <person name="Ruan X.D."/>
            <person name="Zhao L."/>
            <person name="Wei J.T."/>
            <person name="Ye R.Z."/>
            <person name="Que T.C."/>
            <person name="Du C.H."/>
            <person name="Zhou Y.H."/>
            <person name="Cheng J.X."/>
            <person name="Dai P.F."/>
            <person name="Guo W.B."/>
            <person name="Han X.H."/>
            <person name="Huang E.J."/>
            <person name="Li L.F."/>
            <person name="Wei W."/>
            <person name="Gao Y.C."/>
            <person name="Liu J.Z."/>
            <person name="Shao H.Z."/>
            <person name="Wang X."/>
            <person name="Wang C.C."/>
            <person name="Yang T.C."/>
            <person name="Huo Q.B."/>
            <person name="Li W."/>
            <person name="Chen H.Y."/>
            <person name="Chen S.E."/>
            <person name="Zhou L.G."/>
            <person name="Ni X.B."/>
            <person name="Tian J.H."/>
            <person name="Sheng Y."/>
            <person name="Liu T."/>
            <person name="Pan Y.S."/>
            <person name="Xia L.Y."/>
            <person name="Li J."/>
            <person name="Zhao F."/>
            <person name="Cao W.C."/>
        </authorList>
    </citation>
    <scope>NUCLEOTIDE SEQUENCE [LARGE SCALE GENOMIC DNA]</scope>
    <source>
        <strain evidence="7">HaeL-2018</strain>
    </source>
</reference>
<protein>
    <recommendedName>
        <fullName evidence="9">Acyl-coa synthetase</fullName>
    </recommendedName>
</protein>
<comment type="subcellular location">
    <subcellularLocation>
        <location evidence="1">Peroxisome</location>
    </subcellularLocation>
</comment>
<dbReference type="InterPro" id="IPR045851">
    <property type="entry name" value="AMP-bd_C_sf"/>
</dbReference>
<feature type="transmembrane region" description="Helical" evidence="4">
    <location>
        <begin position="283"/>
        <end position="305"/>
    </location>
</feature>
<dbReference type="SUPFAM" id="SSF56801">
    <property type="entry name" value="Acetyl-CoA synthetase-like"/>
    <property type="match status" value="1"/>
</dbReference>
<evidence type="ECO:0000313" key="8">
    <source>
        <dbReference type="Proteomes" id="UP000821853"/>
    </source>
</evidence>
<accession>A0A9J6FGZ1</accession>
<dbReference type="InterPro" id="IPR020845">
    <property type="entry name" value="AMP-binding_CS"/>
</dbReference>
<dbReference type="VEuPathDB" id="VectorBase:HLOH_056163"/>
<keyword evidence="4" id="KW-0472">Membrane</keyword>
<evidence type="ECO:0000256" key="2">
    <source>
        <dbReference type="ARBA" id="ARBA00023140"/>
    </source>
</evidence>
<feature type="region of interest" description="Disordered" evidence="3">
    <location>
        <begin position="1"/>
        <end position="37"/>
    </location>
</feature>
<name>A0A9J6FGZ1_HAELO</name>
<evidence type="ECO:0000256" key="1">
    <source>
        <dbReference type="ARBA" id="ARBA00004275"/>
    </source>
</evidence>
<dbReference type="PANTHER" id="PTHR24096:SF422">
    <property type="entry name" value="BCDNA.GH02901"/>
    <property type="match status" value="1"/>
</dbReference>
<feature type="compositionally biased region" description="Basic and acidic residues" evidence="3">
    <location>
        <begin position="22"/>
        <end position="32"/>
    </location>
</feature>
<evidence type="ECO:0000313" key="7">
    <source>
        <dbReference type="EMBL" id="KAH9361704.1"/>
    </source>
</evidence>
<evidence type="ECO:0008006" key="9">
    <source>
        <dbReference type="Google" id="ProtNLM"/>
    </source>
</evidence>
<gene>
    <name evidence="7" type="ORF">HPB48_005143</name>
</gene>
<feature type="domain" description="AMP-dependent synthetase/ligase" evidence="5">
    <location>
        <begin position="229"/>
        <end position="571"/>
    </location>
</feature>
<proteinExistence type="predicted"/>
<organism evidence="7 8">
    <name type="scientific">Haemaphysalis longicornis</name>
    <name type="common">Bush tick</name>
    <dbReference type="NCBI Taxonomy" id="44386"/>
    <lineage>
        <taxon>Eukaryota</taxon>
        <taxon>Metazoa</taxon>
        <taxon>Ecdysozoa</taxon>
        <taxon>Arthropoda</taxon>
        <taxon>Chelicerata</taxon>
        <taxon>Arachnida</taxon>
        <taxon>Acari</taxon>
        <taxon>Parasitiformes</taxon>
        <taxon>Ixodida</taxon>
        <taxon>Ixodoidea</taxon>
        <taxon>Ixodidae</taxon>
        <taxon>Haemaphysalinae</taxon>
        <taxon>Haemaphysalis</taxon>
    </lineage>
</organism>
<keyword evidence="4" id="KW-1133">Transmembrane helix</keyword>
<dbReference type="Proteomes" id="UP000821853">
    <property type="component" value="Chromosome 1"/>
</dbReference>
<feature type="region of interest" description="Disordered" evidence="3">
    <location>
        <begin position="62"/>
        <end position="100"/>
    </location>
</feature>
<dbReference type="GO" id="GO:0005777">
    <property type="term" value="C:peroxisome"/>
    <property type="evidence" value="ECO:0007669"/>
    <property type="project" value="UniProtKB-SubCell"/>
</dbReference>
<feature type="domain" description="AMP-binding enzyme C-terminal" evidence="6">
    <location>
        <begin position="622"/>
        <end position="680"/>
    </location>
</feature>
<dbReference type="PANTHER" id="PTHR24096">
    <property type="entry name" value="LONG-CHAIN-FATTY-ACID--COA LIGASE"/>
    <property type="match status" value="1"/>
</dbReference>
<evidence type="ECO:0000259" key="6">
    <source>
        <dbReference type="Pfam" id="PF13193"/>
    </source>
</evidence>
<dbReference type="GO" id="GO:0016405">
    <property type="term" value="F:CoA-ligase activity"/>
    <property type="evidence" value="ECO:0007669"/>
    <property type="project" value="TreeGrafter"/>
</dbReference>
<dbReference type="Pfam" id="PF00501">
    <property type="entry name" value="AMP-binding"/>
    <property type="match status" value="1"/>
</dbReference>
<feature type="compositionally biased region" description="Basic residues" evidence="3">
    <location>
        <begin position="1"/>
        <end position="10"/>
    </location>
</feature>
<dbReference type="OrthoDB" id="6480018at2759"/>
<dbReference type="Gene3D" id="3.40.50.12780">
    <property type="entry name" value="N-terminal domain of ligase-like"/>
    <property type="match status" value="1"/>
</dbReference>
<dbReference type="AlphaFoldDB" id="A0A9J6FGZ1"/>
<dbReference type="Gene3D" id="3.30.300.30">
    <property type="match status" value="1"/>
</dbReference>
<feature type="compositionally biased region" description="Polar residues" evidence="3">
    <location>
        <begin position="66"/>
        <end position="78"/>
    </location>
</feature>
<dbReference type="InterPro" id="IPR042099">
    <property type="entry name" value="ANL_N_sf"/>
</dbReference>